<dbReference type="EMBL" id="SJPH01000003">
    <property type="protein sequence ID" value="TWT46865.1"/>
    <property type="molecule type" value="Genomic_DNA"/>
</dbReference>
<sequence length="159" mass="16694">MAKVESSLQTFYRLTIMAGTLAVGSLAAYRYGPPADQLADHIDQAMALVQQRWEASAPTPMSSTSTANALPIASAGPNMNAGEAPLYDDQLQTVGFDTASAPPASAELPEMRVAPWGNEGLHRASMTVPSALGNRHLDAIGATRDEAISNLTAQAQSLR</sequence>
<evidence type="ECO:0000313" key="2">
    <source>
        <dbReference type="EMBL" id="TWT46865.1"/>
    </source>
</evidence>
<keyword evidence="3" id="KW-1185">Reference proteome</keyword>
<evidence type="ECO:0000313" key="3">
    <source>
        <dbReference type="Proteomes" id="UP000318995"/>
    </source>
</evidence>
<proteinExistence type="predicted"/>
<dbReference type="OrthoDB" id="285677at2"/>
<organism evidence="2 3">
    <name type="scientific">Botrimarina hoheduenensis</name>
    <dbReference type="NCBI Taxonomy" id="2528000"/>
    <lineage>
        <taxon>Bacteria</taxon>
        <taxon>Pseudomonadati</taxon>
        <taxon>Planctomycetota</taxon>
        <taxon>Planctomycetia</taxon>
        <taxon>Pirellulales</taxon>
        <taxon>Lacipirellulaceae</taxon>
        <taxon>Botrimarina</taxon>
    </lineage>
</organism>
<comment type="caution">
    <text evidence="2">The sequence shown here is derived from an EMBL/GenBank/DDBJ whole genome shotgun (WGS) entry which is preliminary data.</text>
</comment>
<evidence type="ECO:0000256" key="1">
    <source>
        <dbReference type="SAM" id="MobiDB-lite"/>
    </source>
</evidence>
<feature type="compositionally biased region" description="Low complexity" evidence="1">
    <location>
        <begin position="58"/>
        <end position="69"/>
    </location>
</feature>
<protein>
    <submittedName>
        <fullName evidence="2">Uncharacterized protein</fullName>
    </submittedName>
</protein>
<feature type="region of interest" description="Disordered" evidence="1">
    <location>
        <begin position="58"/>
        <end position="87"/>
    </location>
</feature>
<dbReference type="Proteomes" id="UP000318995">
    <property type="component" value="Unassembled WGS sequence"/>
</dbReference>
<reference evidence="2 3" key="1">
    <citation type="submission" date="2019-02" db="EMBL/GenBank/DDBJ databases">
        <title>Deep-cultivation of Planctomycetes and their phenomic and genomic characterization uncovers novel biology.</title>
        <authorList>
            <person name="Wiegand S."/>
            <person name="Jogler M."/>
            <person name="Boedeker C."/>
            <person name="Pinto D."/>
            <person name="Vollmers J."/>
            <person name="Rivas-Marin E."/>
            <person name="Kohn T."/>
            <person name="Peeters S.H."/>
            <person name="Heuer A."/>
            <person name="Rast P."/>
            <person name="Oberbeckmann S."/>
            <person name="Bunk B."/>
            <person name="Jeske O."/>
            <person name="Meyerdierks A."/>
            <person name="Storesund J.E."/>
            <person name="Kallscheuer N."/>
            <person name="Luecker S."/>
            <person name="Lage O.M."/>
            <person name="Pohl T."/>
            <person name="Merkel B.J."/>
            <person name="Hornburger P."/>
            <person name="Mueller R.-W."/>
            <person name="Bruemmer F."/>
            <person name="Labrenz M."/>
            <person name="Spormann A.M."/>
            <person name="Op Den Camp H."/>
            <person name="Overmann J."/>
            <person name="Amann R."/>
            <person name="Jetten M.S.M."/>
            <person name="Mascher T."/>
            <person name="Medema M.H."/>
            <person name="Devos D.P."/>
            <person name="Kaster A.-K."/>
            <person name="Ovreas L."/>
            <person name="Rohde M."/>
            <person name="Galperin M.Y."/>
            <person name="Jogler C."/>
        </authorList>
    </citation>
    <scope>NUCLEOTIDE SEQUENCE [LARGE SCALE GENOMIC DNA]</scope>
    <source>
        <strain evidence="2 3">Pla111</strain>
    </source>
</reference>
<name>A0A5C5W9J5_9BACT</name>
<dbReference type="AlphaFoldDB" id="A0A5C5W9J5"/>
<accession>A0A5C5W9J5</accession>
<dbReference type="RefSeq" id="WP_146573708.1">
    <property type="nucleotide sequence ID" value="NZ_SJPH01000003.1"/>
</dbReference>
<gene>
    <name evidence="2" type="ORF">Pla111_19670</name>
</gene>